<proteinExistence type="predicted"/>
<sequence>MSQPTPSFYNLAWRWHFYAGLFVAPFMILLALTGIIYLFKPQLDPLMYDHLLNVSPGHHSLTADEQLTRVQATYPQGQISQYLPPVSPERSGQFVIHSGGRELNVFINPYSGEVLGEQDAKLNLQAVARALHGELMIGTLGDRLVELAAGWGVVLVVSGLYLWWPRGQSAAGILWPRFTRRGRVLWRDLHAVTGFWGAALLLFMLLSGMTWTGFWGKQYADLWNQFPAAMWNNVPKSDQEARDLNTAARQTVPWAMENTPMPVSGAHAEHMGHGAMPSGPAAPGITLQDVVDTATARKVEPGYSITLPTTAEGVFTIAVFADDPRNDATLHVDQYTGQVLADVRWQHYGNVARATEMSVMLHEGKLFGSLNQIAILVVCLIILLSSVSGLVIWWKRRPQGRLGVPPLRHDLPTWKTGVVIILALAIVFPMVGASLIAVWILDRMLMILRSKQRHELRS</sequence>
<dbReference type="InterPro" id="IPR025711">
    <property type="entry name" value="PepSY"/>
</dbReference>
<accession>A0A0J6J6G9</accession>
<evidence type="ECO:0000313" key="4">
    <source>
        <dbReference type="Proteomes" id="UP000183613"/>
    </source>
</evidence>
<dbReference type="PANTHER" id="PTHR34219:SF1">
    <property type="entry name" value="PEPSY DOMAIN-CONTAINING PROTEIN"/>
    <property type="match status" value="1"/>
</dbReference>
<feature type="transmembrane region" description="Helical" evidence="1">
    <location>
        <begin position="144"/>
        <end position="164"/>
    </location>
</feature>
<dbReference type="AlphaFoldDB" id="A0A0J6J6G9"/>
<feature type="domain" description="PepSY" evidence="2">
    <location>
        <begin position="285"/>
        <end position="342"/>
    </location>
</feature>
<dbReference type="PANTHER" id="PTHR34219">
    <property type="entry name" value="IRON-REGULATED INNER MEMBRANE PROTEIN-RELATED"/>
    <property type="match status" value="1"/>
</dbReference>
<feature type="transmembrane region" description="Helical" evidence="1">
    <location>
        <begin position="373"/>
        <end position="394"/>
    </location>
</feature>
<dbReference type="OrthoDB" id="9791166at2"/>
<evidence type="ECO:0000313" key="3">
    <source>
        <dbReference type="EMBL" id="SEE25097.1"/>
    </source>
</evidence>
<dbReference type="Pfam" id="PF03929">
    <property type="entry name" value="PepSY_TM"/>
    <property type="match status" value="1"/>
</dbReference>
<keyword evidence="4" id="KW-1185">Reference proteome</keyword>
<comment type="caution">
    <text evidence="3">The sequence shown here is derived from an EMBL/GenBank/DDBJ whole genome shotgun (WGS) entry which is preliminary data.</text>
</comment>
<dbReference type="Pfam" id="PF03413">
    <property type="entry name" value="PepSY"/>
    <property type="match status" value="2"/>
</dbReference>
<dbReference type="RefSeq" id="WP_048360273.1">
    <property type="nucleotide sequence ID" value="NZ_FNUD01000002.1"/>
</dbReference>
<gene>
    <name evidence="3" type="ORF">SAMN04489800_0317</name>
</gene>
<feature type="transmembrane region" description="Helical" evidence="1">
    <location>
        <begin position="414"/>
        <end position="441"/>
    </location>
</feature>
<evidence type="ECO:0000259" key="2">
    <source>
        <dbReference type="Pfam" id="PF03413"/>
    </source>
</evidence>
<keyword evidence="1" id="KW-0472">Membrane</keyword>
<dbReference type="EMBL" id="FNUD01000002">
    <property type="protein sequence ID" value="SEE25097.1"/>
    <property type="molecule type" value="Genomic_DNA"/>
</dbReference>
<dbReference type="PATRIC" id="fig|882211.3.peg.2529"/>
<reference evidence="3" key="1">
    <citation type="submission" date="2016-10" db="EMBL/GenBank/DDBJ databases">
        <authorList>
            <person name="Varghese N."/>
            <person name="Submissions S."/>
        </authorList>
    </citation>
    <scope>NUCLEOTIDE SEQUENCE [LARGE SCALE GENOMIC DNA]</scope>
    <source>
        <strain evidence="3">LMG 25555</strain>
    </source>
</reference>
<dbReference type="Proteomes" id="UP000183613">
    <property type="component" value="Unassembled WGS sequence"/>
</dbReference>
<keyword evidence="1" id="KW-1133">Transmembrane helix</keyword>
<feature type="domain" description="PepSY" evidence="2">
    <location>
        <begin position="61"/>
        <end position="117"/>
    </location>
</feature>
<dbReference type="InterPro" id="IPR005625">
    <property type="entry name" value="PepSY-ass_TM"/>
</dbReference>
<protein>
    <submittedName>
        <fullName evidence="3">Uncharacterized iron-regulated membrane protein</fullName>
    </submittedName>
</protein>
<keyword evidence="1" id="KW-0812">Transmembrane</keyword>
<feature type="transmembrane region" description="Helical" evidence="1">
    <location>
        <begin position="184"/>
        <end position="206"/>
    </location>
</feature>
<feature type="transmembrane region" description="Helical" evidence="1">
    <location>
        <begin position="15"/>
        <end position="39"/>
    </location>
</feature>
<evidence type="ECO:0000256" key="1">
    <source>
        <dbReference type="SAM" id="Phobius"/>
    </source>
</evidence>
<name>A0A0J6J6G9_PSEDM</name>
<organism evidence="3 4">
    <name type="scientific">Pseudomonas deceptionensis</name>
    <dbReference type="NCBI Taxonomy" id="882211"/>
    <lineage>
        <taxon>Bacteria</taxon>
        <taxon>Pseudomonadati</taxon>
        <taxon>Pseudomonadota</taxon>
        <taxon>Gammaproteobacteria</taxon>
        <taxon>Pseudomonadales</taxon>
        <taxon>Pseudomonadaceae</taxon>
        <taxon>Pseudomonas</taxon>
    </lineage>
</organism>